<evidence type="ECO:0000313" key="1">
    <source>
        <dbReference type="EMBL" id="SEE27585.1"/>
    </source>
</evidence>
<evidence type="ECO:0000313" key="2">
    <source>
        <dbReference type="Proteomes" id="UP000181980"/>
    </source>
</evidence>
<keyword evidence="2" id="KW-1185">Reference proteome</keyword>
<dbReference type="SUPFAM" id="SSF48208">
    <property type="entry name" value="Six-hairpin glycosidases"/>
    <property type="match status" value="1"/>
</dbReference>
<dbReference type="AlphaFoldDB" id="A0A1H5HIG6"/>
<organism evidence="1 2">
    <name type="scientific">Jiangella alba</name>
    <dbReference type="NCBI Taxonomy" id="561176"/>
    <lineage>
        <taxon>Bacteria</taxon>
        <taxon>Bacillati</taxon>
        <taxon>Actinomycetota</taxon>
        <taxon>Actinomycetes</taxon>
        <taxon>Jiangellales</taxon>
        <taxon>Jiangellaceae</taxon>
        <taxon>Jiangella</taxon>
    </lineage>
</organism>
<evidence type="ECO:0008006" key="3">
    <source>
        <dbReference type="Google" id="ProtNLM"/>
    </source>
</evidence>
<reference evidence="2" key="1">
    <citation type="submission" date="2016-10" db="EMBL/GenBank/DDBJ databases">
        <authorList>
            <person name="Varghese N."/>
            <person name="Submissions S."/>
        </authorList>
    </citation>
    <scope>NUCLEOTIDE SEQUENCE [LARGE SCALE GENOMIC DNA]</scope>
    <source>
        <strain evidence="2">DSM 45237</strain>
    </source>
</reference>
<name>A0A1H5HIG6_9ACTN</name>
<accession>A0A1H5HIG6</accession>
<dbReference type="GO" id="GO:0005975">
    <property type="term" value="P:carbohydrate metabolic process"/>
    <property type="evidence" value="ECO:0007669"/>
    <property type="project" value="InterPro"/>
</dbReference>
<protein>
    <recommendedName>
        <fullName evidence="3">Beta-L-arabinofuranosidase, GH127</fullName>
    </recommendedName>
</protein>
<gene>
    <name evidence="1" type="ORF">SAMN04488561_0860</name>
</gene>
<dbReference type="STRING" id="561176.SAMN04488561_0860"/>
<dbReference type="EMBL" id="FNUC01000003">
    <property type="protein sequence ID" value="SEE27585.1"/>
    <property type="molecule type" value="Genomic_DNA"/>
</dbReference>
<proteinExistence type="predicted"/>
<dbReference type="Proteomes" id="UP000181980">
    <property type="component" value="Unassembled WGS sequence"/>
</dbReference>
<dbReference type="InterPro" id="IPR008928">
    <property type="entry name" value="6-hairpin_glycosidase_sf"/>
</dbReference>
<sequence>MLQTEFLPHLRVRGELGKRLELTARQFTSREVYSAELITQDLVLHPDRRRTADDYSGDLSGRYLEAVALAAQLGFAPDWDLLRDVIDVLLPAQRADGSFGAADAALGGFDHGVVWGNAFLLTGLMELAELLDDPACPLGAHSAAVRAATARLAESLVLSVPRWLRWFTYSREREHKFALDFFAMLPPLTRWAEHTGDPRAVQAAQSLAAAVPPPDGPWHLHGYLTALRGKLGVAERFGADPAAAQEVLDAWNLVRQRYVLAHGGVRESMRQPMDLNTEGCGIADWIMLSIDLGRHFRDDELFDAAEIALHNALPHVQAPNGHFGCETLAADPGLLTEDYVPEAWWCCTFHGFRAMYHVAANAVRLERDAGGDRLRVDLPVPVATRIATSAGTATVEVTTDYPDREFELAVRSDPGLPWSVRASRFWSAGAAEVSRGSVRPGGSERIVGRALTWIDADGVPVHSLQLNNTDEHATWLGHGVCVFVGPVIQVLAAPHTGAGNVVAARTLHVAPDGQRIQHVAADGLAHLTGLVREFRAPWSTLRDHTWQPVAADDAVVRFRFAALDVTPFTPARPADHD</sequence>